<evidence type="ECO:0000313" key="4">
    <source>
        <dbReference type="Proteomes" id="UP000284375"/>
    </source>
</evidence>
<organism evidence="3 4">
    <name type="scientific">Cytospora chrysosperma</name>
    <name type="common">Cytospora canker fungus</name>
    <name type="synonym">Sphaeria chrysosperma</name>
    <dbReference type="NCBI Taxonomy" id="252740"/>
    <lineage>
        <taxon>Eukaryota</taxon>
        <taxon>Fungi</taxon>
        <taxon>Dikarya</taxon>
        <taxon>Ascomycota</taxon>
        <taxon>Pezizomycotina</taxon>
        <taxon>Sordariomycetes</taxon>
        <taxon>Sordariomycetidae</taxon>
        <taxon>Diaporthales</taxon>
        <taxon>Cytosporaceae</taxon>
        <taxon>Cytospora</taxon>
    </lineage>
</organism>
<dbReference type="OrthoDB" id="10044044at2759"/>
<dbReference type="Proteomes" id="UP000284375">
    <property type="component" value="Unassembled WGS sequence"/>
</dbReference>
<evidence type="ECO:0000259" key="2">
    <source>
        <dbReference type="Pfam" id="PF01814"/>
    </source>
</evidence>
<dbReference type="InterPro" id="IPR053206">
    <property type="entry name" value="Dimeric_xanthone_biosynth"/>
</dbReference>
<dbReference type="EMBL" id="LJZO01000051">
    <property type="protein sequence ID" value="ROV90328.1"/>
    <property type="molecule type" value="Genomic_DNA"/>
</dbReference>
<proteinExistence type="predicted"/>
<sequence>MSTAAEQTKGDGIAPVEGLEAGEATACPKKTGAAEPEASVCKDAESKPERALPPLSAHEFKQYNRLAEHMNYFHEHFRQSWNLLYQAASSGQVPAGMSPRQYMDAGLQFISHLAAHHSIEESYIFPVLARRMPEGMDAMEEYLRRCRGGEAELDMAVLRAVMDTWGAVLWRHLDQEVEALAAENVRRYFTVEEVRRIPM</sequence>
<dbReference type="Pfam" id="PF01814">
    <property type="entry name" value="Hemerythrin"/>
    <property type="match status" value="1"/>
</dbReference>
<dbReference type="AlphaFoldDB" id="A0A423VH28"/>
<dbReference type="PANTHER" id="PTHR38048:SF1">
    <property type="entry name" value="HEMERYTHRIN-LIKE DOMAIN-CONTAINING PROTEIN"/>
    <property type="match status" value="1"/>
</dbReference>
<dbReference type="STRING" id="252740.A0A423VH28"/>
<gene>
    <name evidence="3" type="ORF">VSDG_08139</name>
</gene>
<comment type="caution">
    <text evidence="3">The sequence shown here is derived from an EMBL/GenBank/DDBJ whole genome shotgun (WGS) entry which is preliminary data.</text>
</comment>
<dbReference type="InterPro" id="IPR012312">
    <property type="entry name" value="Hemerythrin-like"/>
</dbReference>
<evidence type="ECO:0000256" key="1">
    <source>
        <dbReference type="SAM" id="MobiDB-lite"/>
    </source>
</evidence>
<reference evidence="3 4" key="1">
    <citation type="submission" date="2015-09" db="EMBL/GenBank/DDBJ databases">
        <title>Host preference determinants of Valsa canker pathogens revealed by comparative genomics.</title>
        <authorList>
            <person name="Yin Z."/>
            <person name="Huang L."/>
        </authorList>
    </citation>
    <scope>NUCLEOTIDE SEQUENCE [LARGE SCALE GENOMIC DNA]</scope>
    <source>
        <strain evidence="3 4">YSFL</strain>
    </source>
</reference>
<protein>
    <recommendedName>
        <fullName evidence="2">Hemerythrin-like domain-containing protein</fullName>
    </recommendedName>
</protein>
<feature type="compositionally biased region" description="Basic and acidic residues" evidence="1">
    <location>
        <begin position="40"/>
        <end position="50"/>
    </location>
</feature>
<accession>A0A423VH28</accession>
<feature type="region of interest" description="Disordered" evidence="1">
    <location>
        <begin position="1"/>
        <end position="55"/>
    </location>
</feature>
<dbReference type="Gene3D" id="1.20.120.520">
    <property type="entry name" value="nmb1532 protein domain like"/>
    <property type="match status" value="1"/>
</dbReference>
<feature type="domain" description="Hemerythrin-like" evidence="2">
    <location>
        <begin position="68"/>
        <end position="178"/>
    </location>
</feature>
<evidence type="ECO:0000313" key="3">
    <source>
        <dbReference type="EMBL" id="ROV90328.1"/>
    </source>
</evidence>
<keyword evidence="4" id="KW-1185">Reference proteome</keyword>
<dbReference type="PANTHER" id="PTHR38048">
    <property type="entry name" value="EXPRESSED PROTEIN"/>
    <property type="match status" value="1"/>
</dbReference>
<name>A0A423VH28_CYTCH</name>